<feature type="domain" description="SPATA31-like" evidence="8">
    <location>
        <begin position="68"/>
        <end position="151"/>
    </location>
</feature>
<sequence length="1148" mass="128627">MENVLSFLNSHTESWLSFGSAFLDTDPNFTFLSAAGLLFLPLCYLLLKPWLPALWRNKDIQKQHLSTKRRRTRSLRGQRTWQREADEGKKLLSVVKSPLGQQHDITHFRQLLCPDPLCKVCNSTTANISHLLSRASLEDAPHTVSRLPSIASVTKLSLTQTSAISAISAGHTISASLTEHSLPQPCTLPPYQVATSADPHSPSTQGGSVPPESNPPRFPVDQFPSEPLASASGRPHHTQEEESVLQPEAPLSLNDSSSELSIGDLSSVEASFGGHSTTYQVEPGSLRFPRSASPALIERDIKKTDDFPMYSEREKGGGSFVKQHEPDHPLTTTEKRPESVANKQHSEPPYHLWSNEGKAEELHVTHKLAGPQNLDHVEPKYSDFSHSPGLLRQSLNPLVHTAGGCFSTISNVFKAYESPIFPHTPFLSCPEVYPQSLPHILPQSQASHLHFVQAQDQLHALAQNRVTEVCFYSTQNEVQSLVLSEVHNVDCNMLQEVEESVQSLPSMVQKTQEDTSPPAHKLPLVTESSKAHVPISTHHKETAFNSEQTKKLEHHLHGKFAQHQGDLPPRVLKSPLKVCPQTQCSVTFESKGSHGINRCSLLKGQRIKDFKSFYFRSFHDRIQETVPLKKGIGKRQEHSPEIDSKDKLLGHPHRQTVLESHLERLTGKTSQALCVSLRQKQLIKALEVHLCQKFEEIYKGHTPDIVHKSRNSISPKLSLPEGSPKQIKDRHLAQLEGKGNYPNKSQNISFLSYSKQKMLEDHIKTFHNRMMWGLPHRVQKSTEIFNMKRDPSQAPFDSHFSSSDNSVSGLHPESRVYKPHKESSKAFPAHNVTTLNSVLNGPCLATTPIDKERRGPSPPSNSYKLTGNIQTVKDSTQIFLNSQHNNMEKVSQKQTLQAKRSPKLPTQLAVAGPKIREKIMSSTSDMERHQSKMVKLDYFSMCNKARGTVKAQELHVPQSQSRTILMSRKSECITGRDMNIRKPEISLATERPPGRTAVPQDGKSSGFKSQLPSEVMFEMESVDQSRAQGLPADVSLTSNDFSPKTLFYQDQSAHCENMVTLPKGQPPPENLFKNKVKCFFQWLCPSMKHRVQERSKGNTGAQSSCVHNRSQQGERAGLPGNYRDWKLSRVFARLFRQNLQGERFLPPK</sequence>
<feature type="domain" description="SPATA31" evidence="7">
    <location>
        <begin position="404"/>
        <end position="710"/>
    </location>
</feature>
<dbReference type="GO" id="GO:0016020">
    <property type="term" value="C:membrane"/>
    <property type="evidence" value="ECO:0007669"/>
    <property type="project" value="UniProtKB-SubCell"/>
</dbReference>
<evidence type="ECO:0000256" key="3">
    <source>
        <dbReference type="ARBA" id="ARBA00022989"/>
    </source>
</evidence>
<evidence type="ECO:0000259" key="7">
    <source>
        <dbReference type="Pfam" id="PF14650"/>
    </source>
</evidence>
<dbReference type="InterPro" id="IPR027970">
    <property type="entry name" value="SPATA31-like"/>
</dbReference>
<evidence type="ECO:0000256" key="6">
    <source>
        <dbReference type="SAM" id="MobiDB-lite"/>
    </source>
</evidence>
<feature type="region of interest" description="Disordered" evidence="6">
    <location>
        <begin position="184"/>
        <end position="259"/>
    </location>
</feature>
<feature type="compositionally biased region" description="Basic and acidic residues" evidence="6">
    <location>
        <begin position="313"/>
        <end position="348"/>
    </location>
</feature>
<organism evidence="9 10">
    <name type="scientific">Octodon degus</name>
    <name type="common">Degu</name>
    <name type="synonym">Sciurus degus</name>
    <dbReference type="NCBI Taxonomy" id="10160"/>
    <lineage>
        <taxon>Eukaryota</taxon>
        <taxon>Metazoa</taxon>
        <taxon>Chordata</taxon>
        <taxon>Craniata</taxon>
        <taxon>Vertebrata</taxon>
        <taxon>Euteleostomi</taxon>
        <taxon>Mammalia</taxon>
        <taxon>Eutheria</taxon>
        <taxon>Euarchontoglires</taxon>
        <taxon>Glires</taxon>
        <taxon>Rodentia</taxon>
        <taxon>Hystricomorpha</taxon>
        <taxon>Octodontidae</taxon>
        <taxon>Octodon</taxon>
    </lineage>
</organism>
<comment type="subcellular location">
    <subcellularLocation>
        <location evidence="1">Membrane</location>
        <topology evidence="1">Single-pass membrane protein</topology>
    </subcellularLocation>
</comment>
<keyword evidence="4" id="KW-0472">Membrane</keyword>
<accession>A0A6P6D5Q0</accession>
<feature type="region of interest" description="Disordered" evidence="6">
    <location>
        <begin position="1093"/>
        <end position="1119"/>
    </location>
</feature>
<dbReference type="PANTHER" id="PTHR21859:SF12">
    <property type="entry name" value="SPERMATOGENESIS-ASSOCIATED PROTEIN 31D1"/>
    <property type="match status" value="1"/>
</dbReference>
<feature type="compositionally biased region" description="Low complexity" evidence="6">
    <location>
        <begin position="796"/>
        <end position="808"/>
    </location>
</feature>
<evidence type="ECO:0000259" key="8">
    <source>
        <dbReference type="Pfam" id="PF15371"/>
    </source>
</evidence>
<dbReference type="FunCoup" id="A0A6P6D5Q0">
    <property type="interactions" value="67"/>
</dbReference>
<proteinExistence type="inferred from homology"/>
<evidence type="ECO:0000313" key="10">
    <source>
        <dbReference type="RefSeq" id="XP_023554943.1"/>
    </source>
</evidence>
<comment type="similarity">
    <text evidence="5">Belongs to the SPATA31 family.</text>
</comment>
<dbReference type="Proteomes" id="UP000515203">
    <property type="component" value="Unplaced"/>
</dbReference>
<dbReference type="Pfam" id="PF14650">
    <property type="entry name" value="FAM75"/>
    <property type="match status" value="1"/>
</dbReference>
<dbReference type="Pfam" id="PF15371">
    <property type="entry name" value="DUF4599"/>
    <property type="match status" value="1"/>
</dbReference>
<dbReference type="InterPro" id="IPR039509">
    <property type="entry name" value="SPATA31"/>
</dbReference>
<keyword evidence="9" id="KW-1185">Reference proteome</keyword>
<feature type="compositionally biased region" description="Polar residues" evidence="6">
    <location>
        <begin position="1097"/>
        <end position="1113"/>
    </location>
</feature>
<dbReference type="AlphaFoldDB" id="A0A6P6D5Q0"/>
<dbReference type="GeneID" id="101568878"/>
<evidence type="ECO:0000256" key="5">
    <source>
        <dbReference type="ARBA" id="ARBA00035009"/>
    </source>
</evidence>
<dbReference type="RefSeq" id="XP_023554943.1">
    <property type="nucleotide sequence ID" value="XM_023699175.1"/>
</dbReference>
<protein>
    <submittedName>
        <fullName evidence="10">Spermatogenesis-associated protein 31D1-like</fullName>
    </submittedName>
</protein>
<name>A0A6P6D5Q0_OCTDE</name>
<dbReference type="PANTHER" id="PTHR21859">
    <property type="entry name" value="ACROSOME-SPECIFIC PROTEIN"/>
    <property type="match status" value="1"/>
</dbReference>
<dbReference type="OrthoDB" id="9633439at2759"/>
<evidence type="ECO:0000313" key="9">
    <source>
        <dbReference type="Proteomes" id="UP000515203"/>
    </source>
</evidence>
<keyword evidence="3" id="KW-1133">Transmembrane helix</keyword>
<evidence type="ECO:0000256" key="2">
    <source>
        <dbReference type="ARBA" id="ARBA00022692"/>
    </source>
</evidence>
<evidence type="ECO:0000256" key="4">
    <source>
        <dbReference type="ARBA" id="ARBA00023136"/>
    </source>
</evidence>
<dbReference type="InParanoid" id="A0A6P6D5Q0"/>
<feature type="region of interest" description="Disordered" evidence="6">
    <location>
        <begin position="313"/>
        <end position="350"/>
    </location>
</feature>
<gene>
    <name evidence="10" type="primary">LOC101568878</name>
</gene>
<feature type="region of interest" description="Disordered" evidence="6">
    <location>
        <begin position="846"/>
        <end position="866"/>
    </location>
</feature>
<evidence type="ECO:0000256" key="1">
    <source>
        <dbReference type="ARBA" id="ARBA00004167"/>
    </source>
</evidence>
<feature type="region of interest" description="Disordered" evidence="6">
    <location>
        <begin position="792"/>
        <end position="811"/>
    </location>
</feature>
<reference evidence="10" key="1">
    <citation type="submission" date="2025-08" db="UniProtKB">
        <authorList>
            <consortium name="RefSeq"/>
        </authorList>
    </citation>
    <scope>IDENTIFICATION</scope>
</reference>
<keyword evidence="2" id="KW-0812">Transmembrane</keyword>